<keyword evidence="1" id="KW-0949">S-adenosyl-L-methionine</keyword>
<dbReference type="PANTHER" id="PTHR12998">
    <property type="entry name" value="TRNA:M(4)X MODIFICATION ENZYME TRM13 HOMOLOG"/>
    <property type="match status" value="1"/>
</dbReference>
<keyword evidence="1" id="KW-0819">tRNA processing</keyword>
<dbReference type="InterPro" id="IPR039044">
    <property type="entry name" value="Trm13"/>
</dbReference>
<dbReference type="GO" id="GO:0008270">
    <property type="term" value="F:zinc ion binding"/>
    <property type="evidence" value="ECO:0007669"/>
    <property type="project" value="UniProtKB-KW"/>
</dbReference>
<feature type="compositionally biased region" description="Polar residues" evidence="2">
    <location>
        <begin position="522"/>
        <end position="533"/>
    </location>
</feature>
<dbReference type="EMBL" id="JAAAHW010003186">
    <property type="protein sequence ID" value="KAF9987221.1"/>
    <property type="molecule type" value="Genomic_DNA"/>
</dbReference>
<comment type="caution">
    <text evidence="4">The sequence shown here is derived from an EMBL/GenBank/DDBJ whole genome shotgun (WGS) entry which is preliminary data.</text>
</comment>
<keyword evidence="1" id="KW-0489">Methyltransferase</keyword>
<comment type="catalytic activity">
    <reaction evidence="1">
        <text>cytidine(4) in tRNA(Pro) + S-adenosyl-L-methionine = 2'-O-methylcytidine(4) in tRNA(Pro) + S-adenosyl-L-homocysteine + H(+)</text>
        <dbReference type="Rhea" id="RHEA:32767"/>
        <dbReference type="Rhea" id="RHEA-COMP:10397"/>
        <dbReference type="Rhea" id="RHEA-COMP:10398"/>
        <dbReference type="ChEBI" id="CHEBI:15378"/>
        <dbReference type="ChEBI" id="CHEBI:57856"/>
        <dbReference type="ChEBI" id="CHEBI:59789"/>
        <dbReference type="ChEBI" id="CHEBI:74495"/>
        <dbReference type="ChEBI" id="CHEBI:82748"/>
        <dbReference type="EC" id="2.1.1.225"/>
    </reaction>
</comment>
<feature type="region of interest" description="Disordered" evidence="2">
    <location>
        <begin position="513"/>
        <end position="537"/>
    </location>
</feature>
<comment type="function">
    <text evidence="1">tRNA methylase which 2'-O-methylates cytidine(4) in tRNA(Pro) and tRNA(Gly)(GCC), and adenosine(4) in tRNA(His).</text>
</comment>
<evidence type="ECO:0000313" key="4">
    <source>
        <dbReference type="EMBL" id="KAF9987221.1"/>
    </source>
</evidence>
<keyword evidence="1" id="KW-0479">Metal-binding</keyword>
<sequence>MQVNPVICQHAVWGSKQQRYRHCKLPAKLSADLLNQIKLLQEQCFQANKSATEEDHQDHFLTLRNELLQPEYDAQQVLCGHHRKETQVAQEAVDEVERKKSIGTSADLKQQSKEQPIDAKDIPKRLVAAIERVFSTDSSSLVKELLDHWDGPEEWKMGQRNYTSRDLVLDRDIVEIDFPCHESFEGLFADAGVKRKRHLVQESQLINSMASLGLLDPVLNAESCGAGIEQEGYAADRSSSRTGAKRRPVFVEFGAGTGGLSRHIQLVLETIVCKCIADPYRDSPPSLTTTTAAMSSETNGRQPSLIEPLNFILLDRQKFRSRNQVDYMIRTQARPVRPRLLRITKDVRELKIQDLQLIHETEPGVARPEWTEGGDMDPQETSTKIPTHYICVSKHFCGPATDMVLAWIRDQQKHPRQREAIQQDSYSICFATCCHGICEPSLVVAKPYLGELFNVACAKKEGDQRHCSGTYTSNSSQGQEQLEVSEEDLIAWIPWVIKLTGWATLGKQEESSLVARPGKDAPTTSSSNGNDGATMTRDQRRVLGKRCKKLLDMARCLYLIRECRFKQAKAIEYTSESVESGAIVGTM</sequence>
<keyword evidence="1" id="KW-0863">Zinc-finger</keyword>
<proteinExistence type="inferred from homology"/>
<reference evidence="4" key="1">
    <citation type="journal article" date="2020" name="Fungal Divers.">
        <title>Resolving the Mortierellaceae phylogeny through synthesis of multi-gene phylogenetics and phylogenomics.</title>
        <authorList>
            <person name="Vandepol N."/>
            <person name="Liber J."/>
            <person name="Desiro A."/>
            <person name="Na H."/>
            <person name="Kennedy M."/>
            <person name="Barry K."/>
            <person name="Grigoriev I.V."/>
            <person name="Miller A.N."/>
            <person name="O'Donnell K."/>
            <person name="Stajich J.E."/>
            <person name="Bonito G."/>
        </authorList>
    </citation>
    <scope>NUCLEOTIDE SEQUENCE</scope>
    <source>
        <strain evidence="4">MES-2147</strain>
    </source>
</reference>
<dbReference type="Proteomes" id="UP000749646">
    <property type="component" value="Unassembled WGS sequence"/>
</dbReference>
<evidence type="ECO:0000256" key="1">
    <source>
        <dbReference type="RuleBase" id="RU367103"/>
    </source>
</evidence>
<dbReference type="AlphaFoldDB" id="A0A9P6MB80"/>
<gene>
    <name evidence="4" type="ORF">BGZ65_004600</name>
</gene>
<evidence type="ECO:0000313" key="5">
    <source>
        <dbReference type="Proteomes" id="UP000749646"/>
    </source>
</evidence>
<comment type="catalytic activity">
    <reaction evidence="1">
        <text>cytidine(4) in tRNA(Gly)(GCC) + S-adenosyl-L-methionine = 2'-O-methylcytidine(4) in tRNA(Gly)(GCC) + S-adenosyl-L-homocysteine + H(+)</text>
        <dbReference type="Rhea" id="RHEA:43192"/>
        <dbReference type="Rhea" id="RHEA-COMP:10399"/>
        <dbReference type="Rhea" id="RHEA-COMP:10400"/>
        <dbReference type="ChEBI" id="CHEBI:15378"/>
        <dbReference type="ChEBI" id="CHEBI:57856"/>
        <dbReference type="ChEBI" id="CHEBI:59789"/>
        <dbReference type="ChEBI" id="CHEBI:74495"/>
        <dbReference type="ChEBI" id="CHEBI:82748"/>
        <dbReference type="EC" id="2.1.1.225"/>
    </reaction>
</comment>
<evidence type="ECO:0000256" key="2">
    <source>
        <dbReference type="SAM" id="MobiDB-lite"/>
    </source>
</evidence>
<dbReference type="OrthoDB" id="258806at2759"/>
<organism evidence="4 5">
    <name type="scientific">Modicella reniformis</name>
    <dbReference type="NCBI Taxonomy" id="1440133"/>
    <lineage>
        <taxon>Eukaryota</taxon>
        <taxon>Fungi</taxon>
        <taxon>Fungi incertae sedis</taxon>
        <taxon>Mucoromycota</taxon>
        <taxon>Mortierellomycotina</taxon>
        <taxon>Mortierellomycetes</taxon>
        <taxon>Mortierellales</taxon>
        <taxon>Mortierellaceae</taxon>
        <taxon>Modicella</taxon>
    </lineage>
</organism>
<dbReference type="PANTHER" id="PTHR12998:SF0">
    <property type="entry name" value="TRNA:M(4)X MODIFICATION ENZYME TRM13 HOMOLOG"/>
    <property type="match status" value="1"/>
</dbReference>
<protein>
    <recommendedName>
        <fullName evidence="1">tRNA:m(4)X modification enzyme TRM13</fullName>
        <ecNumber evidence="1">2.1.1.225</ecNumber>
    </recommendedName>
</protein>
<evidence type="ECO:0000259" key="3">
    <source>
        <dbReference type="Pfam" id="PF05206"/>
    </source>
</evidence>
<dbReference type="EC" id="2.1.1.225" evidence="1"/>
<dbReference type="Pfam" id="PF05206">
    <property type="entry name" value="TRM13"/>
    <property type="match status" value="1"/>
</dbReference>
<feature type="domain" description="Methyltransferase TRM13" evidence="3">
    <location>
        <begin position="245"/>
        <end position="578"/>
    </location>
</feature>
<keyword evidence="5" id="KW-1185">Reference proteome</keyword>
<keyword evidence="1" id="KW-0862">Zinc</keyword>
<name>A0A9P6MB80_9FUNG</name>
<dbReference type="GO" id="GO:0106050">
    <property type="term" value="F:tRNA 2'-O-methyltransferase activity"/>
    <property type="evidence" value="ECO:0007669"/>
    <property type="project" value="UniProtKB-UniRule"/>
</dbReference>
<accession>A0A9P6MB80</accession>
<comment type="similarity">
    <text evidence="1">Belongs to the methyltransferase TRM13 family.</text>
</comment>
<dbReference type="GO" id="GO:0030488">
    <property type="term" value="P:tRNA methylation"/>
    <property type="evidence" value="ECO:0007669"/>
    <property type="project" value="InterPro"/>
</dbReference>
<dbReference type="InterPro" id="IPR007871">
    <property type="entry name" value="Methyltransferase_TRM13"/>
</dbReference>
<comment type="catalytic activity">
    <reaction evidence="1">
        <text>adenosine(4) in tRNA(His) + S-adenosyl-L-methionine = 2'-O-methyladenosine(4) in tRNA(His) + S-adenosyl-L-homocysteine + H(+)</text>
        <dbReference type="Rhea" id="RHEA:43196"/>
        <dbReference type="Rhea" id="RHEA-COMP:10401"/>
        <dbReference type="Rhea" id="RHEA-COMP:10402"/>
        <dbReference type="ChEBI" id="CHEBI:15378"/>
        <dbReference type="ChEBI" id="CHEBI:57856"/>
        <dbReference type="ChEBI" id="CHEBI:59789"/>
        <dbReference type="ChEBI" id="CHEBI:74411"/>
        <dbReference type="ChEBI" id="CHEBI:74477"/>
        <dbReference type="EC" id="2.1.1.225"/>
    </reaction>
</comment>
<keyword evidence="1" id="KW-0808">Transferase</keyword>